<evidence type="ECO:0000313" key="1">
    <source>
        <dbReference type="EMBL" id="GAV00497.1"/>
    </source>
</evidence>
<evidence type="ECO:0000313" key="2">
    <source>
        <dbReference type="Proteomes" id="UP000186922"/>
    </source>
</evidence>
<accession>A0A1D1VFQ9</accession>
<sequence length="266" mass="30095">MQHQGAIGAWCTVLYKKYFQKNSTSLRPSILHHSNNKDAFDERYTSQFKNSLDFRSYASCDHPELATRILSISPHAAGVERLWSRIDAQDTTKHGKSALSETEDGVLEIIQTAGPSADQELEGESQVNAEISAINTQFDEFLTDAMEDELTDDDDGMVVPLKWFNWKAYLEPRHDEVKGIQGSFHFRLFKSEDQGVKLRNCAVEGDAEKELVLEYNHKTRVRKDTQAERQKCVDERPTSRELCVALSHRTETLGSPSGAQTQKVDS</sequence>
<reference evidence="1 2" key="1">
    <citation type="journal article" date="2016" name="Nat. Commun.">
        <title>Extremotolerant tardigrade genome and improved radiotolerance of human cultured cells by tardigrade-unique protein.</title>
        <authorList>
            <person name="Hashimoto T."/>
            <person name="Horikawa D.D."/>
            <person name="Saito Y."/>
            <person name="Kuwahara H."/>
            <person name="Kozuka-Hata H."/>
            <person name="Shin-I T."/>
            <person name="Minakuchi Y."/>
            <person name="Ohishi K."/>
            <person name="Motoyama A."/>
            <person name="Aizu T."/>
            <person name="Enomoto A."/>
            <person name="Kondo K."/>
            <person name="Tanaka S."/>
            <person name="Hara Y."/>
            <person name="Koshikawa S."/>
            <person name="Sagara H."/>
            <person name="Miura T."/>
            <person name="Yokobori S."/>
            <person name="Miyagawa K."/>
            <person name="Suzuki Y."/>
            <person name="Kubo T."/>
            <person name="Oyama M."/>
            <person name="Kohara Y."/>
            <person name="Fujiyama A."/>
            <person name="Arakawa K."/>
            <person name="Katayama T."/>
            <person name="Toyoda A."/>
            <person name="Kunieda T."/>
        </authorList>
    </citation>
    <scope>NUCLEOTIDE SEQUENCE [LARGE SCALE GENOMIC DNA]</scope>
    <source>
        <strain evidence="1 2">YOKOZUNA-1</strain>
    </source>
</reference>
<name>A0A1D1VFQ9_RAMVA</name>
<proteinExistence type="predicted"/>
<dbReference type="EMBL" id="BDGG01000006">
    <property type="protein sequence ID" value="GAV00497.1"/>
    <property type="molecule type" value="Genomic_DNA"/>
</dbReference>
<comment type="caution">
    <text evidence="1">The sequence shown here is derived from an EMBL/GenBank/DDBJ whole genome shotgun (WGS) entry which is preliminary data.</text>
</comment>
<keyword evidence="2" id="KW-1185">Reference proteome</keyword>
<organism evidence="1 2">
    <name type="scientific">Ramazzottius varieornatus</name>
    <name type="common">Water bear</name>
    <name type="synonym">Tardigrade</name>
    <dbReference type="NCBI Taxonomy" id="947166"/>
    <lineage>
        <taxon>Eukaryota</taxon>
        <taxon>Metazoa</taxon>
        <taxon>Ecdysozoa</taxon>
        <taxon>Tardigrada</taxon>
        <taxon>Eutardigrada</taxon>
        <taxon>Parachela</taxon>
        <taxon>Hypsibioidea</taxon>
        <taxon>Ramazzottiidae</taxon>
        <taxon>Ramazzottius</taxon>
    </lineage>
</organism>
<dbReference type="Proteomes" id="UP000186922">
    <property type="component" value="Unassembled WGS sequence"/>
</dbReference>
<protein>
    <submittedName>
        <fullName evidence="1">Uncharacterized protein</fullName>
    </submittedName>
</protein>
<gene>
    <name evidence="1" type="primary">RvY_11336-1</name>
    <name evidence="1" type="synonym">RvY_11336.1</name>
    <name evidence="1" type="ORF">RvY_11336</name>
</gene>
<dbReference type="AlphaFoldDB" id="A0A1D1VFQ9"/>